<comment type="caution">
    <text evidence="1">The sequence shown here is derived from an EMBL/GenBank/DDBJ whole genome shotgun (WGS) entry which is preliminary data.</text>
</comment>
<accession>A0ACB9M7C9</accession>
<name>A0ACB9M7C9_9MYRT</name>
<evidence type="ECO:0000313" key="1">
    <source>
        <dbReference type="EMBL" id="KAI4319908.1"/>
    </source>
</evidence>
<dbReference type="EMBL" id="CM042889">
    <property type="protein sequence ID" value="KAI4319908.1"/>
    <property type="molecule type" value="Genomic_DNA"/>
</dbReference>
<gene>
    <name evidence="1" type="ORF">MLD38_033449</name>
</gene>
<dbReference type="Proteomes" id="UP001057402">
    <property type="component" value="Chromosome 10"/>
</dbReference>
<protein>
    <submittedName>
        <fullName evidence="1">Uncharacterized protein</fullName>
    </submittedName>
</protein>
<evidence type="ECO:0000313" key="2">
    <source>
        <dbReference type="Proteomes" id="UP001057402"/>
    </source>
</evidence>
<proteinExistence type="predicted"/>
<reference evidence="2" key="1">
    <citation type="journal article" date="2023" name="Front. Plant Sci.">
        <title>Chromosomal-level genome assembly of Melastoma candidum provides insights into trichome evolution.</title>
        <authorList>
            <person name="Zhong Y."/>
            <person name="Wu W."/>
            <person name="Sun C."/>
            <person name="Zou P."/>
            <person name="Liu Y."/>
            <person name="Dai S."/>
            <person name="Zhou R."/>
        </authorList>
    </citation>
    <scope>NUCLEOTIDE SEQUENCE [LARGE SCALE GENOMIC DNA]</scope>
</reference>
<keyword evidence="2" id="KW-1185">Reference proteome</keyword>
<sequence>MVVPVLNSYSCNFFGLLPRSICNLKNMKYLNIVGSSIGNLLHLIMLDFPNNQLVGMIPPQISNLTQLQTLHLQPDNTLLLLSNRFEGEIPPSISQMKNLEVVVLNHNDLTGTVMLDTFLNLKKLLDLQLSFNQLSIQANTSI</sequence>
<organism evidence="1 2">
    <name type="scientific">Melastoma candidum</name>
    <dbReference type="NCBI Taxonomy" id="119954"/>
    <lineage>
        <taxon>Eukaryota</taxon>
        <taxon>Viridiplantae</taxon>
        <taxon>Streptophyta</taxon>
        <taxon>Embryophyta</taxon>
        <taxon>Tracheophyta</taxon>
        <taxon>Spermatophyta</taxon>
        <taxon>Magnoliopsida</taxon>
        <taxon>eudicotyledons</taxon>
        <taxon>Gunneridae</taxon>
        <taxon>Pentapetalae</taxon>
        <taxon>rosids</taxon>
        <taxon>malvids</taxon>
        <taxon>Myrtales</taxon>
        <taxon>Melastomataceae</taxon>
        <taxon>Melastomatoideae</taxon>
        <taxon>Melastomateae</taxon>
        <taxon>Melastoma</taxon>
    </lineage>
</organism>